<dbReference type="EMBL" id="JAVVDO010000034">
    <property type="protein sequence ID" value="MDT8332719.1"/>
    <property type="molecule type" value="Genomic_DNA"/>
</dbReference>
<dbReference type="AlphaFoldDB" id="A0A1L7AEB8"/>
<dbReference type="InterPro" id="IPR052371">
    <property type="entry name" value="BFD-associated_ferredoxin"/>
</dbReference>
<evidence type="ECO:0000256" key="5">
    <source>
        <dbReference type="ARBA" id="ARBA00023004"/>
    </source>
</evidence>
<sequence>MYVCLCNGITDTQVKDAIASGASRCCEIYSKCGCKAQCGTCTRMILAMMRDQPEQVQARAAR</sequence>
<dbReference type="STRING" id="257708.RGI145_07750"/>
<name>A0A1L7AEB8_9PROT</name>
<evidence type="ECO:0000256" key="8">
    <source>
        <dbReference type="ARBA" id="ARBA00046332"/>
    </source>
</evidence>
<dbReference type="Proteomes" id="UP001258945">
    <property type="component" value="Unassembled WGS sequence"/>
</dbReference>
<evidence type="ECO:0000256" key="6">
    <source>
        <dbReference type="ARBA" id="ARBA00023014"/>
    </source>
</evidence>
<evidence type="ECO:0000313" key="13">
    <source>
        <dbReference type="Proteomes" id="UP001258945"/>
    </source>
</evidence>
<keyword evidence="2" id="KW-0001">2Fe-2S</keyword>
<reference evidence="11" key="3">
    <citation type="submission" date="2023-09" db="EMBL/GenBank/DDBJ databases">
        <authorList>
            <person name="Schober I."/>
            <person name="Bunk B."/>
        </authorList>
    </citation>
    <scope>NUCLEOTIDE SEQUENCE</scope>
    <source>
        <strain evidence="11">DSM 103800</strain>
    </source>
</reference>
<dbReference type="GO" id="GO:0046872">
    <property type="term" value="F:metal ion binding"/>
    <property type="evidence" value="ECO:0007669"/>
    <property type="project" value="UniProtKB-KW"/>
</dbReference>
<dbReference type="InterPro" id="IPR041854">
    <property type="entry name" value="BFD-like_2Fe2S-bd_dom_sf"/>
</dbReference>
<dbReference type="Pfam" id="PF04324">
    <property type="entry name" value="Fer2_BFD"/>
    <property type="match status" value="1"/>
</dbReference>
<dbReference type="KEGG" id="rgi:RGI145_07750"/>
<evidence type="ECO:0000256" key="2">
    <source>
        <dbReference type="ARBA" id="ARBA00022714"/>
    </source>
</evidence>
<dbReference type="PANTHER" id="PTHR37424">
    <property type="entry name" value="BACTERIOFERRITIN-ASSOCIATED FERREDOXIN"/>
    <property type="match status" value="1"/>
</dbReference>
<accession>A0A1L7AEB8</accession>
<dbReference type="PANTHER" id="PTHR37424:SF1">
    <property type="entry name" value="BACTERIOFERRITIN-ASSOCIATED FERREDOXIN"/>
    <property type="match status" value="1"/>
</dbReference>
<organism evidence="10 12">
    <name type="scientific">Roseomonas gilardii</name>
    <dbReference type="NCBI Taxonomy" id="257708"/>
    <lineage>
        <taxon>Bacteria</taxon>
        <taxon>Pseudomonadati</taxon>
        <taxon>Pseudomonadota</taxon>
        <taxon>Alphaproteobacteria</taxon>
        <taxon>Acetobacterales</taxon>
        <taxon>Roseomonadaceae</taxon>
        <taxon>Roseomonas</taxon>
    </lineage>
</organism>
<evidence type="ECO:0000313" key="12">
    <source>
        <dbReference type="Proteomes" id="UP000185494"/>
    </source>
</evidence>
<keyword evidence="5" id="KW-0408">Iron</keyword>
<keyword evidence="6" id="KW-0411">Iron-sulfur</keyword>
<evidence type="ECO:0000256" key="3">
    <source>
        <dbReference type="ARBA" id="ARBA00022723"/>
    </source>
</evidence>
<evidence type="ECO:0000256" key="4">
    <source>
        <dbReference type="ARBA" id="ARBA00022982"/>
    </source>
</evidence>
<reference evidence="11 13" key="2">
    <citation type="journal article" date="2019" name="Microb. Pathog.">
        <title>Comparison of VITEK 2, MALDI-TOF MS, 16S rRNA gene sequencing, and whole-genome sequencing for identification of Roseomonas mucosa.</title>
        <authorList>
            <person name="Rudolph W.W."/>
            <person name="Gunzer F."/>
            <person name="Trauth M."/>
            <person name="Bunk B."/>
            <person name="Bigge R."/>
            <person name="Schrottner P."/>
        </authorList>
    </citation>
    <scope>NUCLEOTIDE SEQUENCE [LARGE SCALE GENOMIC DNA]</scope>
    <source>
        <strain evidence="11 13">DSM 103800</strain>
    </source>
</reference>
<keyword evidence="4" id="KW-0249">Electron transport</keyword>
<feature type="domain" description="BFD-like [2Fe-2S]-binding" evidence="9">
    <location>
        <begin position="2"/>
        <end position="49"/>
    </location>
</feature>
<keyword evidence="1" id="KW-0813">Transport</keyword>
<dbReference type="Gene3D" id="1.10.10.1100">
    <property type="entry name" value="BFD-like [2Fe-2S]-binding domain"/>
    <property type="match status" value="1"/>
</dbReference>
<dbReference type="Proteomes" id="UP000185494">
    <property type="component" value="Chromosome 1"/>
</dbReference>
<protein>
    <recommendedName>
        <fullName evidence="7">Bacterioferritin-associated ferredoxin</fullName>
    </recommendedName>
</protein>
<dbReference type="EMBL" id="CP015583">
    <property type="protein sequence ID" value="APT56999.1"/>
    <property type="molecule type" value="Genomic_DNA"/>
</dbReference>
<gene>
    <name evidence="10" type="ORF">RGI145_07750</name>
    <name evidence="11" type="ORF">RQ831_16800</name>
</gene>
<evidence type="ECO:0000256" key="7">
    <source>
        <dbReference type="ARBA" id="ARBA00039386"/>
    </source>
</evidence>
<evidence type="ECO:0000259" key="9">
    <source>
        <dbReference type="Pfam" id="PF04324"/>
    </source>
</evidence>
<evidence type="ECO:0000313" key="11">
    <source>
        <dbReference type="EMBL" id="MDT8332719.1"/>
    </source>
</evidence>
<reference evidence="10 12" key="1">
    <citation type="submission" date="2016-05" db="EMBL/GenBank/DDBJ databases">
        <title>Complete Genome and Methylome Analysis of Psychrotrophic Bacterial Isolates from Antarctic Lake Untersee.</title>
        <authorList>
            <person name="Fomenkov A."/>
            <person name="Akimov V.N."/>
            <person name="Vasilyeva L.V."/>
            <person name="Andersen D."/>
            <person name="Vincze T."/>
            <person name="Roberts R.J."/>
        </authorList>
    </citation>
    <scope>NUCLEOTIDE SEQUENCE [LARGE SCALE GENOMIC DNA]</scope>
    <source>
        <strain evidence="10 12">U14-5</strain>
    </source>
</reference>
<evidence type="ECO:0000256" key="1">
    <source>
        <dbReference type="ARBA" id="ARBA00022448"/>
    </source>
</evidence>
<dbReference type="RefSeq" id="WP_027280883.1">
    <property type="nucleotide sequence ID" value="NZ_JAVVDO010000034.1"/>
</dbReference>
<comment type="similarity">
    <text evidence="8">Belongs to the Bfd family.</text>
</comment>
<dbReference type="GO" id="GO:0051537">
    <property type="term" value="F:2 iron, 2 sulfur cluster binding"/>
    <property type="evidence" value="ECO:0007669"/>
    <property type="project" value="UniProtKB-KW"/>
</dbReference>
<dbReference type="InterPro" id="IPR007419">
    <property type="entry name" value="BFD-like_2Fe2S-bd_dom"/>
</dbReference>
<proteinExistence type="inferred from homology"/>
<evidence type="ECO:0000313" key="10">
    <source>
        <dbReference type="EMBL" id="APT56999.1"/>
    </source>
</evidence>
<keyword evidence="13" id="KW-1185">Reference proteome</keyword>
<keyword evidence="3" id="KW-0479">Metal-binding</keyword>